<accession>A0A841RDE9</accession>
<dbReference type="AlphaFoldDB" id="A0A841RDE9"/>
<keyword evidence="2" id="KW-1185">Reference proteome</keyword>
<dbReference type="EMBL" id="JACHGJ010000006">
    <property type="protein sequence ID" value="MBB6481411.1"/>
    <property type="molecule type" value="Genomic_DNA"/>
</dbReference>
<protein>
    <recommendedName>
        <fullName evidence="3">SCP2 domain-containing protein</fullName>
    </recommendedName>
</protein>
<sequence>MSVLANDEIYANRIFLNSVLPLLKVIVEEMPVFGKLWEGVDAVCQVSALGPEEKVGTHFLIEEGKWTVKRGIYEGNPHVELEFPSVSALNLFFQGKSKKLPKMKGWYRLGLFLKFMRTLLKMAALLGMEEPPENEEEKALLVKMYFYLLSAGISQLNKAGHPEISSWIKMSPDRVYAWEVETHPGCSAYMRVKAGKSKACRGIYQRSKPFFTMRFANLDSALGILMSIDDMIEATVKGRIKMVGSPEYGARIGDYMLIVGDYAK</sequence>
<organism evidence="1 2">
    <name type="scientific">Spirochaeta isovalerica</name>
    <dbReference type="NCBI Taxonomy" id="150"/>
    <lineage>
        <taxon>Bacteria</taxon>
        <taxon>Pseudomonadati</taxon>
        <taxon>Spirochaetota</taxon>
        <taxon>Spirochaetia</taxon>
        <taxon>Spirochaetales</taxon>
        <taxon>Spirochaetaceae</taxon>
        <taxon>Spirochaeta</taxon>
    </lineage>
</organism>
<dbReference type="RefSeq" id="WP_184747659.1">
    <property type="nucleotide sequence ID" value="NZ_JACHGJ010000006.1"/>
</dbReference>
<gene>
    <name evidence="1" type="ORF">HNR50_003091</name>
</gene>
<reference evidence="1 2" key="1">
    <citation type="submission" date="2020-08" db="EMBL/GenBank/DDBJ databases">
        <title>Genomic Encyclopedia of Type Strains, Phase IV (KMG-IV): sequencing the most valuable type-strain genomes for metagenomic binning, comparative biology and taxonomic classification.</title>
        <authorList>
            <person name="Goeker M."/>
        </authorList>
    </citation>
    <scope>NUCLEOTIDE SEQUENCE [LARGE SCALE GENOMIC DNA]</scope>
    <source>
        <strain evidence="1 2">DSM 2461</strain>
    </source>
</reference>
<evidence type="ECO:0000313" key="2">
    <source>
        <dbReference type="Proteomes" id="UP000587760"/>
    </source>
</evidence>
<proteinExistence type="predicted"/>
<evidence type="ECO:0000313" key="1">
    <source>
        <dbReference type="EMBL" id="MBB6481411.1"/>
    </source>
</evidence>
<comment type="caution">
    <text evidence="1">The sequence shown here is derived from an EMBL/GenBank/DDBJ whole genome shotgun (WGS) entry which is preliminary data.</text>
</comment>
<dbReference type="Proteomes" id="UP000587760">
    <property type="component" value="Unassembled WGS sequence"/>
</dbReference>
<evidence type="ECO:0008006" key="3">
    <source>
        <dbReference type="Google" id="ProtNLM"/>
    </source>
</evidence>
<name>A0A841RDE9_9SPIO</name>